<dbReference type="AlphaFoldDB" id="A0A6A4I3Q4"/>
<feature type="compositionally biased region" description="Basic residues" evidence="1">
    <location>
        <begin position="1"/>
        <end position="12"/>
    </location>
</feature>
<evidence type="ECO:0000313" key="3">
    <source>
        <dbReference type="Proteomes" id="UP000799118"/>
    </source>
</evidence>
<keyword evidence="3" id="KW-1185">Reference proteome</keyword>
<organism evidence="2 3">
    <name type="scientific">Gymnopus androsaceus JB14</name>
    <dbReference type="NCBI Taxonomy" id="1447944"/>
    <lineage>
        <taxon>Eukaryota</taxon>
        <taxon>Fungi</taxon>
        <taxon>Dikarya</taxon>
        <taxon>Basidiomycota</taxon>
        <taxon>Agaricomycotina</taxon>
        <taxon>Agaricomycetes</taxon>
        <taxon>Agaricomycetidae</taxon>
        <taxon>Agaricales</taxon>
        <taxon>Marasmiineae</taxon>
        <taxon>Omphalotaceae</taxon>
        <taxon>Gymnopus</taxon>
    </lineage>
</organism>
<feature type="compositionally biased region" description="Low complexity" evidence="1">
    <location>
        <begin position="24"/>
        <end position="36"/>
    </location>
</feature>
<sequence length="760" mass="86768">MPPRVKMIHAKPKPPPAPRKPTKTPKSSNQSPNNKNELSANTNPNIHRDRAKRWGTNPWVAEWFANAVEYLNPSKAQKDFETWVFRNFQAEEASTILKGCKDPPAQRNGSYTGNAKLWNSAASWFEGVSDTAMKYYHRFTAENNLVEPVRIKPAASRKRGENSSSWLAVTSLLDGCQVPDIDLEEARRIAISQLDETKDIYEAWHTDCDYFMNSVIERAQSTVPVPEAEENMKDPIMRDLQLRTDAYRSKMHLMHLSRALWTLAVSLFEEFERRGLQRTSAIEAAYNADPQLKWQIVGVAAMTVTYASKIAARANQVLAALPAFSKYFKKYRTMQGVLCIDVDHAYIRAHPYPRNSIDELIVQVISSKHGSALDFALSQIKDHLGKFPKEALKFDDVAWREIGEYIVVAHFSQEICSSHFGRRLHQAAIESKTMTALALDMVYEQVSFMNRSELSRYISPRHDYEHWNYGLCRGIVEGMAEAWLDEIFNPDLTGDIINYHLRFNGYPGFNNYFDKSWREADECLWEKARKYDPPGKGGKGKVAQLFGLYDVQDRNRPCWASKRLLLTLEDSQHSQNLPMCQNLLRITRLSLRFRLLDRWILLSSRDMHSLWAQVRMRTLVDRLVVVDEPKGAPADALDEEEIPVPELLPGISSFQRRFTTIFQTFQRILENDDNLSLAPDAPKKGPSSLGGFREIILITQAMKRVGFDIVQTVGSSVRFDPRAKTARPITFIGIGSRLNRYYGWTTATFLLAPSNGSDES</sequence>
<gene>
    <name evidence="2" type="ORF">BT96DRAFT_916330</name>
</gene>
<accession>A0A6A4I3Q4</accession>
<reference evidence="2" key="1">
    <citation type="journal article" date="2019" name="Environ. Microbiol.">
        <title>Fungal ecological strategies reflected in gene transcription - a case study of two litter decomposers.</title>
        <authorList>
            <person name="Barbi F."/>
            <person name="Kohler A."/>
            <person name="Barry K."/>
            <person name="Baskaran P."/>
            <person name="Daum C."/>
            <person name="Fauchery L."/>
            <person name="Ihrmark K."/>
            <person name="Kuo A."/>
            <person name="LaButti K."/>
            <person name="Lipzen A."/>
            <person name="Morin E."/>
            <person name="Grigoriev I.V."/>
            <person name="Henrissat B."/>
            <person name="Lindahl B."/>
            <person name="Martin F."/>
        </authorList>
    </citation>
    <scope>NUCLEOTIDE SEQUENCE</scope>
    <source>
        <strain evidence="2">JB14</strain>
    </source>
</reference>
<dbReference type="OrthoDB" id="2922289at2759"/>
<dbReference type="EMBL" id="ML769411">
    <property type="protein sequence ID" value="KAE9405146.1"/>
    <property type="molecule type" value="Genomic_DNA"/>
</dbReference>
<dbReference type="Proteomes" id="UP000799118">
    <property type="component" value="Unassembled WGS sequence"/>
</dbReference>
<name>A0A6A4I3Q4_9AGAR</name>
<protein>
    <submittedName>
        <fullName evidence="2">Uncharacterized protein</fullName>
    </submittedName>
</protein>
<proteinExistence type="predicted"/>
<feature type="region of interest" description="Disordered" evidence="1">
    <location>
        <begin position="1"/>
        <end position="50"/>
    </location>
</feature>
<evidence type="ECO:0000256" key="1">
    <source>
        <dbReference type="SAM" id="MobiDB-lite"/>
    </source>
</evidence>
<evidence type="ECO:0000313" key="2">
    <source>
        <dbReference type="EMBL" id="KAE9405146.1"/>
    </source>
</evidence>